<dbReference type="PANTHER" id="PTHR33397:SF5">
    <property type="entry name" value="RNASE YUTE-RELATED"/>
    <property type="match status" value="1"/>
</dbReference>
<dbReference type="KEGG" id="sste:SAMEA4384403_1933"/>
<gene>
    <name evidence="5" type="primary">yutE</name>
    <name evidence="5" type="ORF">SAMEA4384403_01933</name>
</gene>
<evidence type="ECO:0000256" key="1">
    <source>
        <dbReference type="ARBA" id="ARBA00022649"/>
    </source>
</evidence>
<dbReference type="GO" id="GO:0016787">
    <property type="term" value="F:hydrolase activity"/>
    <property type="evidence" value="ECO:0007669"/>
    <property type="project" value="UniProtKB-KW"/>
</dbReference>
<dbReference type="OrthoDB" id="2375467at2"/>
<comment type="similarity">
    <text evidence="4">Belongs to the HepT RNase toxin family.</text>
</comment>
<organism evidence="5 6">
    <name type="scientific">Mammaliicoccus stepanovicii</name>
    <dbReference type="NCBI Taxonomy" id="643214"/>
    <lineage>
        <taxon>Bacteria</taxon>
        <taxon>Bacillati</taxon>
        <taxon>Bacillota</taxon>
        <taxon>Bacilli</taxon>
        <taxon>Bacillales</taxon>
        <taxon>Staphylococcaceae</taxon>
        <taxon>Mammaliicoccus</taxon>
    </lineage>
</organism>
<accession>A0A239ZV48</accession>
<dbReference type="Proteomes" id="UP000242084">
    <property type="component" value="Chromosome 1"/>
</dbReference>
<dbReference type="InterPro" id="IPR008201">
    <property type="entry name" value="HepT-like"/>
</dbReference>
<reference evidence="5 6" key="1">
    <citation type="submission" date="2017-06" db="EMBL/GenBank/DDBJ databases">
        <authorList>
            <consortium name="Pathogen Informatics"/>
        </authorList>
    </citation>
    <scope>NUCLEOTIDE SEQUENCE [LARGE SCALE GENOMIC DNA]</scope>
    <source>
        <strain evidence="5 6">NCTC13839</strain>
    </source>
</reference>
<dbReference type="GO" id="GO:0110001">
    <property type="term" value="C:toxin-antitoxin complex"/>
    <property type="evidence" value="ECO:0007669"/>
    <property type="project" value="InterPro"/>
</dbReference>
<keyword evidence="3" id="KW-0378">Hydrolase</keyword>
<evidence type="ECO:0000256" key="4">
    <source>
        <dbReference type="ARBA" id="ARBA00024207"/>
    </source>
</evidence>
<name>A0A239ZV48_9STAP</name>
<keyword evidence="6" id="KW-1185">Reference proteome</keyword>
<evidence type="ECO:0000256" key="3">
    <source>
        <dbReference type="ARBA" id="ARBA00022801"/>
    </source>
</evidence>
<sequence length="147" mass="17303">MYFVDSKKLELKLNYLEKLTNDFQQEKHSPYALERIAHMMIESVVDVGNLIIDAFILRDPGNYKDVIDIMELEKVFQPSTAEAIRNSIDFRKELTRNYEQINHDELRKAFEIATPYYKQSILDTQYFLENENVAITAFGDGNKDERL</sequence>
<dbReference type="AlphaFoldDB" id="A0A239ZV48"/>
<evidence type="ECO:0000313" key="5">
    <source>
        <dbReference type="EMBL" id="SNV74633.1"/>
    </source>
</evidence>
<protein>
    <submittedName>
        <fullName evidence="5">Putative DUF86-containing protein</fullName>
    </submittedName>
</protein>
<evidence type="ECO:0000313" key="6">
    <source>
        <dbReference type="Proteomes" id="UP000242084"/>
    </source>
</evidence>
<dbReference type="RefSeq" id="WP_095089002.1">
    <property type="nucleotide sequence ID" value="NZ_BMDM01000001.1"/>
</dbReference>
<dbReference type="InterPro" id="IPR052379">
    <property type="entry name" value="Type_VII_TA_RNase"/>
</dbReference>
<dbReference type="Gene3D" id="1.20.120.580">
    <property type="entry name" value="bsu32300-like"/>
    <property type="match status" value="1"/>
</dbReference>
<keyword evidence="2" id="KW-0540">Nuclease</keyword>
<keyword evidence="1" id="KW-1277">Toxin-antitoxin system</keyword>
<dbReference type="InterPro" id="IPR037038">
    <property type="entry name" value="HepT-like_sf"/>
</dbReference>
<dbReference type="PANTHER" id="PTHR33397">
    <property type="entry name" value="UPF0331 PROTEIN YUTE"/>
    <property type="match status" value="1"/>
</dbReference>
<dbReference type="Pfam" id="PF01934">
    <property type="entry name" value="HepT-like"/>
    <property type="match status" value="1"/>
</dbReference>
<proteinExistence type="inferred from homology"/>
<dbReference type="GO" id="GO:0004540">
    <property type="term" value="F:RNA nuclease activity"/>
    <property type="evidence" value="ECO:0007669"/>
    <property type="project" value="InterPro"/>
</dbReference>
<dbReference type="EMBL" id="LT906462">
    <property type="protein sequence ID" value="SNV74633.1"/>
    <property type="molecule type" value="Genomic_DNA"/>
</dbReference>
<evidence type="ECO:0000256" key="2">
    <source>
        <dbReference type="ARBA" id="ARBA00022722"/>
    </source>
</evidence>